<evidence type="ECO:0000313" key="2">
    <source>
        <dbReference type="EMBL" id="PSR32602.1"/>
    </source>
</evidence>
<proteinExistence type="inferred from homology"/>
<comment type="similarity">
    <text evidence="1">Belongs to the short-chain dehydrogenases/reductases (SDR) family.</text>
</comment>
<dbReference type="InterPro" id="IPR002347">
    <property type="entry name" value="SDR_fam"/>
</dbReference>
<dbReference type="Pfam" id="PF13561">
    <property type="entry name" value="adh_short_C2"/>
    <property type="match status" value="1"/>
</dbReference>
<dbReference type="GO" id="GO:0016616">
    <property type="term" value="F:oxidoreductase activity, acting on the CH-OH group of donors, NAD or NADP as acceptor"/>
    <property type="evidence" value="ECO:0007669"/>
    <property type="project" value="TreeGrafter"/>
</dbReference>
<dbReference type="PRINTS" id="PR00081">
    <property type="entry name" value="GDHRDH"/>
</dbReference>
<dbReference type="PANTHER" id="PTHR42760:SF40">
    <property type="entry name" value="3-OXOACYL-[ACYL-CARRIER-PROTEIN] REDUCTASE, CHLOROPLASTIC"/>
    <property type="match status" value="1"/>
</dbReference>
<dbReference type="CDD" id="cd05233">
    <property type="entry name" value="SDR_c"/>
    <property type="match status" value="1"/>
</dbReference>
<dbReference type="EMBL" id="PXYW01000035">
    <property type="protein sequence ID" value="PSR32602.1"/>
    <property type="molecule type" value="Genomic_DNA"/>
</dbReference>
<name>A0A2T2XDU0_9FIRM</name>
<sequence length="248" mass="26697">MVMQAWVVGGTSGIGAEIVEQLKQREIASLVISNDMAAGAQLKNRGVAFEYLDLAQTPGEVAHRTGDLLQHYGHPIYVFMSAGLTRETTALNTTPEDWGLLANVNLLGVVQLCNTVARAWRSVAFAPWKRHVVILGSVNALRPLSSQGAYSVMKAGLHAYAKCLSNDVADAAIRVNTVVPGAIWTPMNQSLLSLEDETEKRRVAESSLVGRWGLAEEIAEVALWVALDSPVFLTGAELVVDGGHVVKR</sequence>
<reference evidence="2 3" key="1">
    <citation type="journal article" date="2014" name="BMC Genomics">
        <title>Comparison of environmental and isolate Sulfobacillus genomes reveals diverse carbon, sulfur, nitrogen, and hydrogen metabolisms.</title>
        <authorList>
            <person name="Justice N.B."/>
            <person name="Norman A."/>
            <person name="Brown C.T."/>
            <person name="Singh A."/>
            <person name="Thomas B.C."/>
            <person name="Banfield J.F."/>
        </authorList>
    </citation>
    <scope>NUCLEOTIDE SEQUENCE [LARGE SCALE GENOMIC DNA]</scope>
    <source>
        <strain evidence="2">AMDSBA4</strain>
    </source>
</reference>
<dbReference type="Gene3D" id="3.40.50.720">
    <property type="entry name" value="NAD(P)-binding Rossmann-like Domain"/>
    <property type="match status" value="1"/>
</dbReference>
<protein>
    <recommendedName>
        <fullName evidence="4">SDR family oxidoreductase</fullName>
    </recommendedName>
</protein>
<evidence type="ECO:0000313" key="3">
    <source>
        <dbReference type="Proteomes" id="UP000242972"/>
    </source>
</evidence>
<dbReference type="AlphaFoldDB" id="A0A2T2XDU0"/>
<dbReference type="Proteomes" id="UP000242972">
    <property type="component" value="Unassembled WGS sequence"/>
</dbReference>
<gene>
    <name evidence="2" type="ORF">C7B46_13625</name>
</gene>
<accession>A0A2T2XDU0</accession>
<dbReference type="GO" id="GO:0030497">
    <property type="term" value="P:fatty acid elongation"/>
    <property type="evidence" value="ECO:0007669"/>
    <property type="project" value="TreeGrafter"/>
</dbReference>
<evidence type="ECO:0008006" key="4">
    <source>
        <dbReference type="Google" id="ProtNLM"/>
    </source>
</evidence>
<organism evidence="2 3">
    <name type="scientific">Sulfobacillus benefaciens</name>
    <dbReference type="NCBI Taxonomy" id="453960"/>
    <lineage>
        <taxon>Bacteria</taxon>
        <taxon>Bacillati</taxon>
        <taxon>Bacillota</taxon>
        <taxon>Clostridia</taxon>
        <taxon>Eubacteriales</taxon>
        <taxon>Clostridiales Family XVII. Incertae Sedis</taxon>
        <taxon>Sulfobacillus</taxon>
    </lineage>
</organism>
<evidence type="ECO:0000256" key="1">
    <source>
        <dbReference type="ARBA" id="ARBA00006484"/>
    </source>
</evidence>
<comment type="caution">
    <text evidence="2">The sequence shown here is derived from an EMBL/GenBank/DDBJ whole genome shotgun (WGS) entry which is preliminary data.</text>
</comment>
<dbReference type="PANTHER" id="PTHR42760">
    <property type="entry name" value="SHORT-CHAIN DEHYDROGENASES/REDUCTASES FAMILY MEMBER"/>
    <property type="match status" value="1"/>
</dbReference>
<dbReference type="SUPFAM" id="SSF51735">
    <property type="entry name" value="NAD(P)-binding Rossmann-fold domains"/>
    <property type="match status" value="1"/>
</dbReference>
<dbReference type="InterPro" id="IPR036291">
    <property type="entry name" value="NAD(P)-bd_dom_sf"/>
</dbReference>